<feature type="compositionally biased region" description="Low complexity" evidence="2">
    <location>
        <begin position="91"/>
        <end position="120"/>
    </location>
</feature>
<feature type="domain" description="SHSP" evidence="3">
    <location>
        <begin position="142"/>
        <end position="246"/>
    </location>
</feature>
<dbReference type="CDD" id="cd00298">
    <property type="entry name" value="ACD_sHsps_p23-like"/>
    <property type="match status" value="1"/>
</dbReference>
<protein>
    <recommendedName>
        <fullName evidence="3">SHSP domain-containing protein</fullName>
    </recommendedName>
</protein>
<reference evidence="4" key="1">
    <citation type="submission" date="2020-06" db="EMBL/GenBank/DDBJ databases">
        <authorList>
            <consortium name="Plant Systems Biology data submission"/>
        </authorList>
    </citation>
    <scope>NUCLEOTIDE SEQUENCE</scope>
    <source>
        <strain evidence="4">D6</strain>
    </source>
</reference>
<dbReference type="CDD" id="cd06464">
    <property type="entry name" value="ACD_sHsps-like"/>
    <property type="match status" value="1"/>
</dbReference>
<dbReference type="SUPFAM" id="SSF49764">
    <property type="entry name" value="HSP20-like chaperones"/>
    <property type="match status" value="2"/>
</dbReference>
<organism evidence="4 5">
    <name type="scientific">Seminavis robusta</name>
    <dbReference type="NCBI Taxonomy" id="568900"/>
    <lineage>
        <taxon>Eukaryota</taxon>
        <taxon>Sar</taxon>
        <taxon>Stramenopiles</taxon>
        <taxon>Ochrophyta</taxon>
        <taxon>Bacillariophyta</taxon>
        <taxon>Bacillariophyceae</taxon>
        <taxon>Bacillariophycidae</taxon>
        <taxon>Naviculales</taxon>
        <taxon>Naviculaceae</taxon>
        <taxon>Seminavis</taxon>
    </lineage>
</organism>
<keyword evidence="5" id="KW-1185">Reference proteome</keyword>
<feature type="compositionally biased region" description="Basic and acidic residues" evidence="2">
    <location>
        <begin position="60"/>
        <end position="77"/>
    </location>
</feature>
<feature type="compositionally biased region" description="Polar residues" evidence="2">
    <location>
        <begin position="32"/>
        <end position="41"/>
    </location>
</feature>
<name>A0A9N8E4Q6_9STRA</name>
<dbReference type="AlphaFoldDB" id="A0A9N8E4Q6"/>
<dbReference type="EMBL" id="CAICTM010000498">
    <property type="protein sequence ID" value="CAB9511714.1"/>
    <property type="molecule type" value="Genomic_DNA"/>
</dbReference>
<feature type="region of interest" description="Disordered" evidence="2">
    <location>
        <begin position="90"/>
        <end position="122"/>
    </location>
</feature>
<dbReference type="InterPro" id="IPR008978">
    <property type="entry name" value="HSP20-like_chaperone"/>
</dbReference>
<evidence type="ECO:0000313" key="4">
    <source>
        <dbReference type="EMBL" id="CAB9511714.1"/>
    </source>
</evidence>
<comment type="caution">
    <text evidence="4">The sequence shown here is derived from an EMBL/GenBank/DDBJ whole genome shotgun (WGS) entry which is preliminary data.</text>
</comment>
<evidence type="ECO:0000256" key="1">
    <source>
        <dbReference type="PROSITE-ProRule" id="PRU00285"/>
    </source>
</evidence>
<proteinExistence type="inferred from homology"/>
<evidence type="ECO:0000313" key="5">
    <source>
        <dbReference type="Proteomes" id="UP001153069"/>
    </source>
</evidence>
<gene>
    <name evidence="4" type="ORF">SEMRO_499_G155090.1</name>
</gene>
<dbReference type="InterPro" id="IPR002068">
    <property type="entry name" value="A-crystallin/Hsp20_dom"/>
</dbReference>
<accession>A0A9N8E4Q6</accession>
<evidence type="ECO:0000256" key="2">
    <source>
        <dbReference type="SAM" id="MobiDB-lite"/>
    </source>
</evidence>
<sequence>MIYFRRPQTAFVQDEGSQKPYSQWQLVADGNDPQQQDNASHNDVMDGSNGSHHGLGGGSGHHDQQEYHGDLVEPPKRKSLQERDDIMEGENATTNTTTSNNTDPLQPDASTASIAASSNDDSIDEDLATSLERRLQLEVKHHPESVLLCGYFHEEIVDDCLALSTYLPGVHSRELRVYYGECVLKVAGARALYNLVQRFERSFALDERLVNTNDIRAVLHEGMLMIRVPLVSTPPPPIAIKVVEATPLINFLNREELFCLDIDVPGVKRKDLTVEYHNGILRLLWERLEPALKSTNVNKENNSATPSLDKPNQKTMMRFERVIPINTLQMDTNKFTAYLDHITKPTGVLTIVAPLKYKRSTRPIQVQTAKELELLEKKRQSLFEEPV</sequence>
<comment type="similarity">
    <text evidence="1">Belongs to the small heat shock protein (HSP20) family.</text>
</comment>
<dbReference type="Proteomes" id="UP001153069">
    <property type="component" value="Unassembled WGS sequence"/>
</dbReference>
<feature type="region of interest" description="Disordered" evidence="2">
    <location>
        <begin position="26"/>
        <end position="77"/>
    </location>
</feature>
<dbReference type="PROSITE" id="PS01031">
    <property type="entry name" value="SHSP"/>
    <property type="match status" value="1"/>
</dbReference>
<dbReference type="Gene3D" id="2.60.40.790">
    <property type="match status" value="2"/>
</dbReference>
<evidence type="ECO:0000259" key="3">
    <source>
        <dbReference type="PROSITE" id="PS01031"/>
    </source>
</evidence>